<evidence type="ECO:0000256" key="3">
    <source>
        <dbReference type="ARBA" id="ARBA00022825"/>
    </source>
</evidence>
<feature type="region of interest" description="Disordered" evidence="6">
    <location>
        <begin position="87"/>
        <end position="110"/>
    </location>
</feature>
<gene>
    <name evidence="8" type="ORF">AFUS01_LOCUS12849</name>
</gene>
<protein>
    <recommendedName>
        <fullName evidence="7">Peptidase S1 domain-containing protein</fullName>
    </recommendedName>
</protein>
<evidence type="ECO:0000256" key="5">
    <source>
        <dbReference type="RuleBase" id="RU363034"/>
    </source>
</evidence>
<evidence type="ECO:0000313" key="8">
    <source>
        <dbReference type="EMBL" id="CAG7723784.1"/>
    </source>
</evidence>
<dbReference type="AlphaFoldDB" id="A0A8J2NXH0"/>
<evidence type="ECO:0000313" key="9">
    <source>
        <dbReference type="Proteomes" id="UP000708208"/>
    </source>
</evidence>
<dbReference type="PANTHER" id="PTHR24258">
    <property type="entry name" value="SERINE PROTEASE-RELATED"/>
    <property type="match status" value="1"/>
</dbReference>
<dbReference type="CDD" id="cd00190">
    <property type="entry name" value="Tryp_SPc"/>
    <property type="match status" value="1"/>
</dbReference>
<keyword evidence="9" id="KW-1185">Reference proteome</keyword>
<dbReference type="EMBL" id="CAJVCH010102511">
    <property type="protein sequence ID" value="CAG7723784.1"/>
    <property type="molecule type" value="Genomic_DNA"/>
</dbReference>
<evidence type="ECO:0000256" key="1">
    <source>
        <dbReference type="ARBA" id="ARBA00022670"/>
    </source>
</evidence>
<dbReference type="Proteomes" id="UP000708208">
    <property type="component" value="Unassembled WGS sequence"/>
</dbReference>
<dbReference type="InterPro" id="IPR018114">
    <property type="entry name" value="TRYPSIN_HIS"/>
</dbReference>
<feature type="domain" description="Peptidase S1" evidence="7">
    <location>
        <begin position="149"/>
        <end position="392"/>
    </location>
</feature>
<keyword evidence="4" id="KW-1015">Disulfide bond</keyword>
<dbReference type="PROSITE" id="PS50240">
    <property type="entry name" value="TRYPSIN_DOM"/>
    <property type="match status" value="1"/>
</dbReference>
<dbReference type="PROSITE" id="PS00135">
    <property type="entry name" value="TRYPSIN_SER"/>
    <property type="match status" value="1"/>
</dbReference>
<feature type="compositionally biased region" description="Low complexity" evidence="6">
    <location>
        <begin position="91"/>
        <end position="104"/>
    </location>
</feature>
<dbReference type="OrthoDB" id="546450at2759"/>
<dbReference type="PANTHER" id="PTHR24258:SF116">
    <property type="entry name" value="FI16631P1-RELATED"/>
    <property type="match status" value="1"/>
</dbReference>
<dbReference type="FunFam" id="2.40.10.10:FF:000006">
    <property type="entry name" value="Serine proteinase stubble"/>
    <property type="match status" value="1"/>
</dbReference>
<accession>A0A8J2NXH0</accession>
<dbReference type="PROSITE" id="PS00134">
    <property type="entry name" value="TRYPSIN_HIS"/>
    <property type="match status" value="1"/>
</dbReference>
<keyword evidence="2 5" id="KW-0378">Hydrolase</keyword>
<comment type="caution">
    <text evidence="8">The sequence shown here is derived from an EMBL/GenBank/DDBJ whole genome shotgun (WGS) entry which is preliminary data.</text>
</comment>
<sequence length="400" mass="44855">MSNKPGLPGIFPLPSVSKLERSHGLCSRSFLSLGCSIIIAVYFINYPCVEGAPSLKFFGPSHTWAGTTPEERQPVFAAYLNHSVTKSIPDSKGNSKNTGGTSSSESREYSKQLREVLQDDKFRGLADLLRQSTGCPECVCGISHREERIVGGRVAEINSYPWLAALEYRTKFYCGATLISSRYILTAAHCVHNVPKDQITIVFGEHDRNVTHESPTHYRKIDTIIKHRSFNRANFYNDIAVIRMDKPIRFSRYISPACLPIDLEDEDFDGHRGTVAGWGRTQEKGKPSHILREVEVPIITNDECTSPEFSHYTSREITSNMMCAGYVEGKLDACQGDSGGPLNWERDDDTSKEGVKYVIGIVSWGQGCARPKYPGIYTRITKYLDWIRENTRDSCFCSNP</sequence>
<reference evidence="8" key="1">
    <citation type="submission" date="2021-06" db="EMBL/GenBank/DDBJ databases">
        <authorList>
            <person name="Hodson N. C."/>
            <person name="Mongue J. A."/>
            <person name="Jaron S. K."/>
        </authorList>
    </citation>
    <scope>NUCLEOTIDE SEQUENCE</scope>
</reference>
<keyword evidence="3 5" id="KW-0720">Serine protease</keyword>
<evidence type="ECO:0000256" key="6">
    <source>
        <dbReference type="SAM" id="MobiDB-lite"/>
    </source>
</evidence>
<keyword evidence="1 5" id="KW-0645">Protease</keyword>
<dbReference type="InterPro" id="IPR001254">
    <property type="entry name" value="Trypsin_dom"/>
</dbReference>
<dbReference type="SMART" id="SM00020">
    <property type="entry name" value="Tryp_SPc"/>
    <property type="match status" value="1"/>
</dbReference>
<dbReference type="GO" id="GO:0006508">
    <property type="term" value="P:proteolysis"/>
    <property type="evidence" value="ECO:0007669"/>
    <property type="project" value="UniProtKB-KW"/>
</dbReference>
<organism evidence="8 9">
    <name type="scientific">Allacma fusca</name>
    <dbReference type="NCBI Taxonomy" id="39272"/>
    <lineage>
        <taxon>Eukaryota</taxon>
        <taxon>Metazoa</taxon>
        <taxon>Ecdysozoa</taxon>
        <taxon>Arthropoda</taxon>
        <taxon>Hexapoda</taxon>
        <taxon>Collembola</taxon>
        <taxon>Symphypleona</taxon>
        <taxon>Sminthuridae</taxon>
        <taxon>Allacma</taxon>
    </lineage>
</organism>
<evidence type="ECO:0000256" key="4">
    <source>
        <dbReference type="ARBA" id="ARBA00023157"/>
    </source>
</evidence>
<dbReference type="GO" id="GO:0004252">
    <property type="term" value="F:serine-type endopeptidase activity"/>
    <property type="evidence" value="ECO:0007669"/>
    <property type="project" value="InterPro"/>
</dbReference>
<dbReference type="InterPro" id="IPR033116">
    <property type="entry name" value="TRYPSIN_SER"/>
</dbReference>
<evidence type="ECO:0000259" key="7">
    <source>
        <dbReference type="PROSITE" id="PS50240"/>
    </source>
</evidence>
<dbReference type="Pfam" id="PF00089">
    <property type="entry name" value="Trypsin"/>
    <property type="match status" value="1"/>
</dbReference>
<proteinExistence type="predicted"/>
<evidence type="ECO:0000256" key="2">
    <source>
        <dbReference type="ARBA" id="ARBA00022801"/>
    </source>
</evidence>
<name>A0A8J2NXH0_9HEXA</name>